<protein>
    <submittedName>
        <fullName evidence="4">UDP-glucose:undecaprenyl-phosphate glucose-1-phosphate transferase</fullName>
        <ecNumber evidence="4">2.7.8.31</ecNumber>
    </submittedName>
</protein>
<gene>
    <name evidence="4" type="primary">wcaJ_4</name>
    <name evidence="4" type="ORF">Poly51_53560</name>
</gene>
<evidence type="ECO:0000259" key="3">
    <source>
        <dbReference type="Pfam" id="PF02397"/>
    </source>
</evidence>
<dbReference type="Pfam" id="PF02397">
    <property type="entry name" value="Bac_transf"/>
    <property type="match status" value="1"/>
</dbReference>
<keyword evidence="2" id="KW-1133">Transmembrane helix</keyword>
<dbReference type="PANTHER" id="PTHR30576">
    <property type="entry name" value="COLANIC BIOSYNTHESIS UDP-GLUCOSE LIPID CARRIER TRANSFERASE"/>
    <property type="match status" value="1"/>
</dbReference>
<name>A0A5C6EIS5_9BACT</name>
<dbReference type="InterPro" id="IPR003362">
    <property type="entry name" value="Bact_transf"/>
</dbReference>
<evidence type="ECO:0000256" key="1">
    <source>
        <dbReference type="ARBA" id="ARBA00006464"/>
    </source>
</evidence>
<keyword evidence="2" id="KW-0812">Transmembrane</keyword>
<dbReference type="PANTHER" id="PTHR30576:SF0">
    <property type="entry name" value="UNDECAPRENYL-PHOSPHATE N-ACETYLGALACTOSAMINYL 1-PHOSPHATE TRANSFERASE-RELATED"/>
    <property type="match status" value="1"/>
</dbReference>
<keyword evidence="5" id="KW-1185">Reference proteome</keyword>
<evidence type="ECO:0000313" key="5">
    <source>
        <dbReference type="Proteomes" id="UP000318288"/>
    </source>
</evidence>
<dbReference type="AlphaFoldDB" id="A0A5C6EIS5"/>
<dbReference type="Proteomes" id="UP000318288">
    <property type="component" value="Unassembled WGS sequence"/>
</dbReference>
<comment type="similarity">
    <text evidence="1">Belongs to the bacterial sugar transferase family.</text>
</comment>
<organism evidence="4 5">
    <name type="scientific">Rubripirellula tenax</name>
    <dbReference type="NCBI Taxonomy" id="2528015"/>
    <lineage>
        <taxon>Bacteria</taxon>
        <taxon>Pseudomonadati</taxon>
        <taxon>Planctomycetota</taxon>
        <taxon>Planctomycetia</taxon>
        <taxon>Pirellulales</taxon>
        <taxon>Pirellulaceae</taxon>
        <taxon>Rubripirellula</taxon>
    </lineage>
</organism>
<dbReference type="OrthoDB" id="9766874at2"/>
<dbReference type="RefSeq" id="WP_146461450.1">
    <property type="nucleotide sequence ID" value="NZ_SJPW01000007.1"/>
</dbReference>
<keyword evidence="4" id="KW-0808">Transferase</keyword>
<keyword evidence="2" id="KW-0472">Membrane</keyword>
<feature type="domain" description="Bacterial sugar transferase" evidence="3">
    <location>
        <begin position="36"/>
        <end position="218"/>
    </location>
</feature>
<evidence type="ECO:0000313" key="4">
    <source>
        <dbReference type="EMBL" id="TWU47556.1"/>
    </source>
</evidence>
<dbReference type="EC" id="2.7.8.31" evidence="4"/>
<comment type="caution">
    <text evidence="4">The sequence shown here is derived from an EMBL/GenBank/DDBJ whole genome shotgun (WGS) entry which is preliminary data.</text>
</comment>
<reference evidence="4 5" key="1">
    <citation type="submission" date="2019-02" db="EMBL/GenBank/DDBJ databases">
        <title>Deep-cultivation of Planctomycetes and their phenomic and genomic characterization uncovers novel biology.</title>
        <authorList>
            <person name="Wiegand S."/>
            <person name="Jogler M."/>
            <person name="Boedeker C."/>
            <person name="Pinto D."/>
            <person name="Vollmers J."/>
            <person name="Rivas-Marin E."/>
            <person name="Kohn T."/>
            <person name="Peeters S.H."/>
            <person name="Heuer A."/>
            <person name="Rast P."/>
            <person name="Oberbeckmann S."/>
            <person name="Bunk B."/>
            <person name="Jeske O."/>
            <person name="Meyerdierks A."/>
            <person name="Storesund J.E."/>
            <person name="Kallscheuer N."/>
            <person name="Luecker S."/>
            <person name="Lage O.M."/>
            <person name="Pohl T."/>
            <person name="Merkel B.J."/>
            <person name="Hornburger P."/>
            <person name="Mueller R.-W."/>
            <person name="Bruemmer F."/>
            <person name="Labrenz M."/>
            <person name="Spormann A.M."/>
            <person name="Op Den Camp H."/>
            <person name="Overmann J."/>
            <person name="Amann R."/>
            <person name="Jetten M.S.M."/>
            <person name="Mascher T."/>
            <person name="Medema M.H."/>
            <person name="Devos D.P."/>
            <person name="Kaster A.-K."/>
            <person name="Ovreas L."/>
            <person name="Rohde M."/>
            <person name="Galperin M.Y."/>
            <person name="Jogler C."/>
        </authorList>
    </citation>
    <scope>NUCLEOTIDE SEQUENCE [LARGE SCALE GENOMIC DNA]</scope>
    <source>
        <strain evidence="4 5">Poly51</strain>
    </source>
</reference>
<proteinExistence type="inferred from homology"/>
<dbReference type="EMBL" id="SJPW01000007">
    <property type="protein sequence ID" value="TWU47556.1"/>
    <property type="molecule type" value="Genomic_DNA"/>
</dbReference>
<accession>A0A5C6EIS5</accession>
<feature type="transmembrane region" description="Helical" evidence="2">
    <location>
        <begin position="41"/>
        <end position="63"/>
    </location>
</feature>
<dbReference type="GO" id="GO:0089702">
    <property type="term" value="F:undecaprenyl-phosphate glucose phosphotransferase activity"/>
    <property type="evidence" value="ECO:0007669"/>
    <property type="project" value="UniProtKB-EC"/>
</dbReference>
<evidence type="ECO:0000256" key="2">
    <source>
        <dbReference type="SAM" id="Phobius"/>
    </source>
</evidence>
<sequence length="267" mass="29807">MSDLTPTLTRQPVTVDDGRVAAEPTLPIQPPSLLRQCTERVLALGMLIVVSPLIGVLALAVHFSSPGPVIYRQVRSGLWRRPFYIYKFRSMVEDAEGETGAVWSTKDDPRVTVIGYYLRLFHLDELPQLVNIIRGEMCFVGPRPERPEIIAKIEAEIPGYGHRLGVMPGVTGLAQVNLDPDETINCVKRKFELDIEYIFSATSLLDLRIVLATFLKMFGVSKASATALFGIQRVPIVRESVRGLSDDWLQETRIDVDNHELVLEPVG</sequence>